<gene>
    <name evidence="1" type="ORF">CDD80_1887</name>
</gene>
<reference evidence="1 2" key="1">
    <citation type="submission" date="2017-06" db="EMBL/GenBank/DDBJ databases">
        <title>Ant-infecting Ophiocordyceps genomes reveal a high diversity of potential behavioral manipulation genes and a possible major role for enterotoxins.</title>
        <authorList>
            <person name="De Bekker C."/>
            <person name="Evans H.C."/>
            <person name="Brachmann A."/>
            <person name="Hughes D.P."/>
        </authorList>
    </citation>
    <scope>NUCLEOTIDE SEQUENCE [LARGE SCALE GENOMIC DNA]</scope>
    <source>
        <strain evidence="1 2">Map16</strain>
    </source>
</reference>
<organism evidence="1 2">
    <name type="scientific">Ophiocordyceps camponoti-rufipedis</name>
    <dbReference type="NCBI Taxonomy" id="2004952"/>
    <lineage>
        <taxon>Eukaryota</taxon>
        <taxon>Fungi</taxon>
        <taxon>Dikarya</taxon>
        <taxon>Ascomycota</taxon>
        <taxon>Pezizomycotina</taxon>
        <taxon>Sordariomycetes</taxon>
        <taxon>Hypocreomycetidae</taxon>
        <taxon>Hypocreales</taxon>
        <taxon>Ophiocordycipitaceae</taxon>
        <taxon>Ophiocordyceps</taxon>
    </lineage>
</organism>
<evidence type="ECO:0000313" key="2">
    <source>
        <dbReference type="Proteomes" id="UP000226431"/>
    </source>
</evidence>
<evidence type="ECO:0000313" key="1">
    <source>
        <dbReference type="EMBL" id="PHH76022.1"/>
    </source>
</evidence>
<comment type="caution">
    <text evidence="1">The sequence shown here is derived from an EMBL/GenBank/DDBJ whole genome shotgun (WGS) entry which is preliminary data.</text>
</comment>
<name>A0A2C5Z8K0_9HYPO</name>
<proteinExistence type="predicted"/>
<dbReference type="AlphaFoldDB" id="A0A2C5Z8K0"/>
<evidence type="ECO:0008006" key="3">
    <source>
        <dbReference type="Google" id="ProtNLM"/>
    </source>
</evidence>
<dbReference type="EMBL" id="NJES01000184">
    <property type="protein sequence ID" value="PHH76022.1"/>
    <property type="molecule type" value="Genomic_DNA"/>
</dbReference>
<keyword evidence="2" id="KW-1185">Reference proteome</keyword>
<dbReference type="Proteomes" id="UP000226431">
    <property type="component" value="Unassembled WGS sequence"/>
</dbReference>
<sequence>MTLLTVSIDKLEGFSNYDTWLVAIKGAAMLNDGDQLDHMTGETTAPTEETAFKEWKTLDRKVVGLIVTNLAPTALKGLSRWGWDHNMTAKDTMDFLERTCKPGWR</sequence>
<accession>A0A2C5Z8K0</accession>
<protein>
    <recommendedName>
        <fullName evidence="3">Retrotransposon Copia-like N-terminal domain-containing protein</fullName>
    </recommendedName>
</protein>